<reference evidence="6" key="1">
    <citation type="submission" date="2025-08" db="UniProtKB">
        <authorList>
            <consortium name="Ensembl"/>
        </authorList>
    </citation>
    <scope>IDENTIFICATION</scope>
</reference>
<feature type="transmembrane region" description="Helical" evidence="4">
    <location>
        <begin position="272"/>
        <end position="293"/>
    </location>
</feature>
<dbReference type="InterPro" id="IPR050630">
    <property type="entry name" value="WD_repeat_EMAP"/>
</dbReference>
<evidence type="ECO:0000256" key="3">
    <source>
        <dbReference type="PROSITE-ProRule" id="PRU00221"/>
    </source>
</evidence>
<dbReference type="Pfam" id="PF23342">
    <property type="entry name" value="WDR90_beta-prop_4th"/>
    <property type="match status" value="1"/>
</dbReference>
<dbReference type="InterPro" id="IPR001680">
    <property type="entry name" value="WD40_rpt"/>
</dbReference>
<keyword evidence="4" id="KW-0812">Transmembrane</keyword>
<keyword evidence="7" id="KW-1185">Reference proteome</keyword>
<keyword evidence="2" id="KW-0677">Repeat</keyword>
<dbReference type="Proteomes" id="UP000472270">
    <property type="component" value="Unassembled WGS sequence"/>
</dbReference>
<evidence type="ECO:0000259" key="5">
    <source>
        <dbReference type="Pfam" id="PF23342"/>
    </source>
</evidence>
<dbReference type="SUPFAM" id="SSF50978">
    <property type="entry name" value="WD40 repeat-like"/>
    <property type="match status" value="1"/>
</dbReference>
<keyword evidence="4" id="KW-1133">Transmembrane helix</keyword>
<keyword evidence="4" id="KW-0472">Membrane</keyword>
<name>A0A673FTN5_9TELE</name>
<dbReference type="InterPro" id="IPR055440">
    <property type="entry name" value="Beta-prop_WDR90_4th"/>
</dbReference>
<evidence type="ECO:0000256" key="1">
    <source>
        <dbReference type="ARBA" id="ARBA00022574"/>
    </source>
</evidence>
<proteinExistence type="predicted"/>
<dbReference type="Gene3D" id="2.130.10.10">
    <property type="entry name" value="YVTN repeat-like/Quinoprotein amine dehydrogenase"/>
    <property type="match status" value="1"/>
</dbReference>
<dbReference type="PANTHER" id="PTHR13720:SF33">
    <property type="entry name" value="HELP DOMAIN-CONTAINING PROTEIN"/>
    <property type="match status" value="1"/>
</dbReference>
<dbReference type="AlphaFoldDB" id="A0A673FTN5"/>
<organism evidence="6 7">
    <name type="scientific">Sinocyclocheilus rhinocerous</name>
    <dbReference type="NCBI Taxonomy" id="307959"/>
    <lineage>
        <taxon>Eukaryota</taxon>
        <taxon>Metazoa</taxon>
        <taxon>Chordata</taxon>
        <taxon>Craniata</taxon>
        <taxon>Vertebrata</taxon>
        <taxon>Euteleostomi</taxon>
        <taxon>Actinopterygii</taxon>
        <taxon>Neopterygii</taxon>
        <taxon>Teleostei</taxon>
        <taxon>Ostariophysi</taxon>
        <taxon>Cypriniformes</taxon>
        <taxon>Cyprinidae</taxon>
        <taxon>Cyprininae</taxon>
        <taxon>Sinocyclocheilus</taxon>
    </lineage>
</organism>
<dbReference type="SMART" id="SM00320">
    <property type="entry name" value="WD40"/>
    <property type="match status" value="4"/>
</dbReference>
<dbReference type="PROSITE" id="PS50082">
    <property type="entry name" value="WD_REPEATS_2"/>
    <property type="match status" value="1"/>
</dbReference>
<dbReference type="PANTHER" id="PTHR13720">
    <property type="entry name" value="WD-40 REPEAT PROTEIN"/>
    <property type="match status" value="1"/>
</dbReference>
<dbReference type="InterPro" id="IPR015943">
    <property type="entry name" value="WD40/YVTN_repeat-like_dom_sf"/>
</dbReference>
<evidence type="ECO:0000256" key="4">
    <source>
        <dbReference type="SAM" id="Phobius"/>
    </source>
</evidence>
<evidence type="ECO:0000256" key="2">
    <source>
        <dbReference type="ARBA" id="ARBA00022737"/>
    </source>
</evidence>
<sequence length="298" mass="33146">MSSWTWGLWVRQQEPCGTSTGLTASLFCPDFHVFLSFTFPDEQHFATCGQDGSVRVWALQSHELLVQFQVLEPGDCECVCWSSPRGVYEPSGRVCVAGGYSDGTVRIFSLESAEMELKLQPQPVSVCALQYSHYGHVLLSGGRDGLITVSSPVTGVTVRTIRDHKGAPITTVQCTSKQVCEFGLEGNELWLAVSADRRVSIWAADWTKEKCELLDWLTFPAPSPPEDALALPPSLAAFSPSERGTVVYTGYAVEKEIIFYCLYKKQVLKHSLSAFITMTVYLIFLSTQFYRFIIWGVL</sequence>
<accession>A0A673FTN5</accession>
<dbReference type="Ensembl" id="ENSSRHT00000006530.1">
    <property type="protein sequence ID" value="ENSSRHP00000006309.1"/>
    <property type="gene ID" value="ENSSRHG00000003871.1"/>
</dbReference>
<evidence type="ECO:0000313" key="6">
    <source>
        <dbReference type="Ensembl" id="ENSSRHP00000006309.1"/>
    </source>
</evidence>
<reference evidence="6" key="2">
    <citation type="submission" date="2025-09" db="UniProtKB">
        <authorList>
            <consortium name="Ensembl"/>
        </authorList>
    </citation>
    <scope>IDENTIFICATION</scope>
</reference>
<evidence type="ECO:0000313" key="7">
    <source>
        <dbReference type="Proteomes" id="UP000472270"/>
    </source>
</evidence>
<feature type="domain" description="WDR90 4th beta-propeller" evidence="5">
    <location>
        <begin position="40"/>
        <end position="280"/>
    </location>
</feature>
<feature type="repeat" description="WD" evidence="3">
    <location>
        <begin position="40"/>
        <end position="67"/>
    </location>
</feature>
<keyword evidence="1 3" id="KW-0853">WD repeat</keyword>
<protein>
    <recommendedName>
        <fullName evidence="5">WDR90 4th beta-propeller domain-containing protein</fullName>
    </recommendedName>
</protein>
<dbReference type="InterPro" id="IPR036322">
    <property type="entry name" value="WD40_repeat_dom_sf"/>
</dbReference>